<dbReference type="NCBIfam" id="TIGR00080">
    <property type="entry name" value="pimt"/>
    <property type="match status" value="1"/>
</dbReference>
<dbReference type="EC" id="2.1.1.77" evidence="3 9"/>
<evidence type="ECO:0000256" key="5">
    <source>
        <dbReference type="ARBA" id="ARBA00022490"/>
    </source>
</evidence>
<name>A0ABU5DK09_9BURK</name>
<dbReference type="InterPro" id="IPR029063">
    <property type="entry name" value="SAM-dependent_MTases_sf"/>
</dbReference>
<protein>
    <recommendedName>
        <fullName evidence="4 9">Protein-L-isoaspartate O-methyltransferase</fullName>
        <ecNumber evidence="3 9">2.1.1.77</ecNumber>
    </recommendedName>
</protein>
<keyword evidence="12" id="KW-1185">Reference proteome</keyword>
<evidence type="ECO:0000313" key="11">
    <source>
        <dbReference type="EMBL" id="MDY0746638.1"/>
    </source>
</evidence>
<accession>A0ABU5DK09</accession>
<evidence type="ECO:0000256" key="3">
    <source>
        <dbReference type="ARBA" id="ARBA00011890"/>
    </source>
</evidence>
<keyword evidence="7 11" id="KW-0808">Transferase</keyword>
<evidence type="ECO:0000256" key="7">
    <source>
        <dbReference type="ARBA" id="ARBA00022679"/>
    </source>
</evidence>
<dbReference type="GO" id="GO:0032259">
    <property type="term" value="P:methylation"/>
    <property type="evidence" value="ECO:0007669"/>
    <property type="project" value="UniProtKB-KW"/>
</dbReference>
<sequence length="276" mass="29303">MSSDPNAKSRRFPLPLDKLGAGAAPKVREVLMPQRHLREAAADAARQQSPRGLGMDSDSVRRRMVQRLQQEGLNDERVLQALATVPRHEFVDSALAIQAYEDTSLPIGHGQTISKPSVVGRMIAMLFGGATARQTGQLGKVLEIGTGCGYQAAVLALLARQVVSIERLKPLHDKARLNLGAVRAASVRLIYGDGRLGHPPAAPFDSIIAAAGGEDIPPAWLAQLAPGGRLVAPTVAPGGRGQLLVVVDHQVEAGASRFVRTEHEAVLFVPLKSGVM</sequence>
<keyword evidence="5" id="KW-0963">Cytoplasm</keyword>
<evidence type="ECO:0000256" key="9">
    <source>
        <dbReference type="NCBIfam" id="TIGR00080"/>
    </source>
</evidence>
<feature type="region of interest" description="Disordered" evidence="10">
    <location>
        <begin position="38"/>
        <end position="59"/>
    </location>
</feature>
<reference evidence="11 12" key="1">
    <citation type="submission" date="2023-11" db="EMBL/GenBank/DDBJ databases">
        <title>Paucibacter sp. nov., isolated from fresh soil in Korea.</title>
        <authorList>
            <person name="Le N.T.T."/>
        </authorList>
    </citation>
    <scope>NUCLEOTIDE SEQUENCE [LARGE SCALE GENOMIC DNA]</scope>
    <source>
        <strain evidence="11 12">R3-3</strain>
    </source>
</reference>
<dbReference type="SUPFAM" id="SSF53335">
    <property type="entry name" value="S-adenosyl-L-methionine-dependent methyltransferases"/>
    <property type="match status" value="1"/>
</dbReference>
<gene>
    <name evidence="11" type="ORF">SNE35_19150</name>
</gene>
<dbReference type="PANTHER" id="PTHR11579:SF0">
    <property type="entry name" value="PROTEIN-L-ISOASPARTATE(D-ASPARTATE) O-METHYLTRANSFERASE"/>
    <property type="match status" value="1"/>
</dbReference>
<organism evidence="11 12">
    <name type="scientific">Roseateles agri</name>
    <dbReference type="NCBI Taxonomy" id="3098619"/>
    <lineage>
        <taxon>Bacteria</taxon>
        <taxon>Pseudomonadati</taxon>
        <taxon>Pseudomonadota</taxon>
        <taxon>Betaproteobacteria</taxon>
        <taxon>Burkholderiales</taxon>
        <taxon>Sphaerotilaceae</taxon>
        <taxon>Roseateles</taxon>
    </lineage>
</organism>
<evidence type="ECO:0000313" key="12">
    <source>
        <dbReference type="Proteomes" id="UP001285263"/>
    </source>
</evidence>
<comment type="similarity">
    <text evidence="2">Belongs to the methyltransferase superfamily. L-isoaspartyl/D-aspartyl protein methyltransferase family.</text>
</comment>
<evidence type="ECO:0000256" key="2">
    <source>
        <dbReference type="ARBA" id="ARBA00005369"/>
    </source>
</evidence>
<comment type="caution">
    <text evidence="11">The sequence shown here is derived from an EMBL/GenBank/DDBJ whole genome shotgun (WGS) entry which is preliminary data.</text>
</comment>
<dbReference type="CDD" id="cd02440">
    <property type="entry name" value="AdoMet_MTases"/>
    <property type="match status" value="1"/>
</dbReference>
<dbReference type="Gene3D" id="3.40.50.150">
    <property type="entry name" value="Vaccinia Virus protein VP39"/>
    <property type="match status" value="1"/>
</dbReference>
<dbReference type="InterPro" id="IPR000682">
    <property type="entry name" value="PCMT"/>
</dbReference>
<proteinExistence type="inferred from homology"/>
<keyword evidence="6 11" id="KW-0489">Methyltransferase</keyword>
<evidence type="ECO:0000256" key="10">
    <source>
        <dbReference type="SAM" id="MobiDB-lite"/>
    </source>
</evidence>
<dbReference type="GO" id="GO:0004719">
    <property type="term" value="F:protein-L-isoaspartate (D-aspartate) O-methyltransferase activity"/>
    <property type="evidence" value="ECO:0007669"/>
    <property type="project" value="UniProtKB-EC"/>
</dbReference>
<evidence type="ECO:0000256" key="4">
    <source>
        <dbReference type="ARBA" id="ARBA00013346"/>
    </source>
</evidence>
<dbReference type="NCBIfam" id="NF001453">
    <property type="entry name" value="PRK00312.1"/>
    <property type="match status" value="1"/>
</dbReference>
<evidence type="ECO:0000256" key="8">
    <source>
        <dbReference type="ARBA" id="ARBA00022691"/>
    </source>
</evidence>
<dbReference type="RefSeq" id="WP_320424582.1">
    <property type="nucleotide sequence ID" value="NZ_JAXCLA010000006.1"/>
</dbReference>
<dbReference type="EMBL" id="JAXCLA010000006">
    <property type="protein sequence ID" value="MDY0746638.1"/>
    <property type="molecule type" value="Genomic_DNA"/>
</dbReference>
<evidence type="ECO:0000256" key="1">
    <source>
        <dbReference type="ARBA" id="ARBA00004496"/>
    </source>
</evidence>
<evidence type="ECO:0000256" key="6">
    <source>
        <dbReference type="ARBA" id="ARBA00022603"/>
    </source>
</evidence>
<dbReference type="Proteomes" id="UP001285263">
    <property type="component" value="Unassembled WGS sequence"/>
</dbReference>
<dbReference type="PANTHER" id="PTHR11579">
    <property type="entry name" value="PROTEIN-L-ISOASPARTATE O-METHYLTRANSFERASE"/>
    <property type="match status" value="1"/>
</dbReference>
<dbReference type="Pfam" id="PF01135">
    <property type="entry name" value="PCMT"/>
    <property type="match status" value="1"/>
</dbReference>
<keyword evidence="8" id="KW-0949">S-adenosyl-L-methionine</keyword>
<comment type="subcellular location">
    <subcellularLocation>
        <location evidence="1">Cytoplasm</location>
    </subcellularLocation>
</comment>